<gene>
    <name evidence="2" type="ORF">LCGC14_0589000</name>
</gene>
<keyword evidence="1" id="KW-1133">Transmembrane helix</keyword>
<feature type="transmembrane region" description="Helical" evidence="1">
    <location>
        <begin position="168"/>
        <end position="188"/>
    </location>
</feature>
<reference evidence="2" key="1">
    <citation type="journal article" date="2015" name="Nature">
        <title>Complex archaea that bridge the gap between prokaryotes and eukaryotes.</title>
        <authorList>
            <person name="Spang A."/>
            <person name="Saw J.H."/>
            <person name="Jorgensen S.L."/>
            <person name="Zaremba-Niedzwiedzka K."/>
            <person name="Martijn J."/>
            <person name="Lind A.E."/>
            <person name="van Eijk R."/>
            <person name="Schleper C."/>
            <person name="Guy L."/>
            <person name="Ettema T.J."/>
        </authorList>
    </citation>
    <scope>NUCLEOTIDE SEQUENCE</scope>
</reference>
<protein>
    <submittedName>
        <fullName evidence="2">Uncharacterized protein</fullName>
    </submittedName>
</protein>
<evidence type="ECO:0000313" key="2">
    <source>
        <dbReference type="EMBL" id="KKN54748.1"/>
    </source>
</evidence>
<proteinExistence type="predicted"/>
<accession>A0A0F9UMB3</accession>
<feature type="transmembrane region" description="Helical" evidence="1">
    <location>
        <begin position="12"/>
        <end position="35"/>
    </location>
</feature>
<name>A0A0F9UMB3_9ZZZZ</name>
<keyword evidence="1" id="KW-0472">Membrane</keyword>
<organism evidence="2">
    <name type="scientific">marine sediment metagenome</name>
    <dbReference type="NCBI Taxonomy" id="412755"/>
    <lineage>
        <taxon>unclassified sequences</taxon>
        <taxon>metagenomes</taxon>
        <taxon>ecological metagenomes</taxon>
    </lineage>
</organism>
<dbReference type="EMBL" id="LAZR01000913">
    <property type="protein sequence ID" value="KKN54748.1"/>
    <property type="molecule type" value="Genomic_DNA"/>
</dbReference>
<sequence>MAISDLAVTFMIWMSVAVFGGIFILISSIGGFLFWRLMRYKIRVDIYEKVGDKNFICFTDFAREVVNFDDNGKRKTFLRLLKGLKGMKKIPLPESSVYIPQGMRKKLNLVYKDSIMTPLPITENSDPELSFEPKDMLKVLYSWDQDYSENLETHKQGTGFWDRWGNQISWFILIFMQFIFFLIIITQLRGGGGGGLPQIIP</sequence>
<evidence type="ECO:0000256" key="1">
    <source>
        <dbReference type="SAM" id="Phobius"/>
    </source>
</evidence>
<keyword evidence="1" id="KW-0812">Transmembrane</keyword>
<comment type="caution">
    <text evidence="2">The sequence shown here is derived from an EMBL/GenBank/DDBJ whole genome shotgun (WGS) entry which is preliminary data.</text>
</comment>
<dbReference type="AlphaFoldDB" id="A0A0F9UMB3"/>